<name>G7WPV2_METH6</name>
<keyword evidence="1" id="KW-0560">Oxidoreductase</keyword>
<dbReference type="STRING" id="1110509.Mhar_1623"/>
<evidence type="ECO:0000259" key="2">
    <source>
        <dbReference type="PROSITE" id="PS51176"/>
    </source>
</evidence>
<gene>
    <name evidence="3" type="ordered locus">Mhar_1623</name>
</gene>
<dbReference type="HOGENOM" id="CLU_036672_1_1_2"/>
<dbReference type="PANTHER" id="PTHR21363:SF0">
    <property type="entry name" value="PREPHENATE DEHYDROGENASE [NADP(+)]"/>
    <property type="match status" value="1"/>
</dbReference>
<dbReference type="InterPro" id="IPR003099">
    <property type="entry name" value="Prephen_DH"/>
</dbReference>
<evidence type="ECO:0000313" key="4">
    <source>
        <dbReference type="Proteomes" id="UP000005877"/>
    </source>
</evidence>
<dbReference type="Pfam" id="PF02153">
    <property type="entry name" value="PDH_N"/>
    <property type="match status" value="1"/>
</dbReference>
<dbReference type="GO" id="GO:0006571">
    <property type="term" value="P:tyrosine biosynthetic process"/>
    <property type="evidence" value="ECO:0007669"/>
    <property type="project" value="InterPro"/>
</dbReference>
<reference evidence="3 4" key="1">
    <citation type="journal article" date="2012" name="PLoS ONE">
        <title>The genome characteristics and predicted function of methyl-group oxidation pathway in the obligate aceticlastic methanogens, Methanosaeta spp.</title>
        <authorList>
            <person name="Zhu J."/>
            <person name="Zheng H."/>
            <person name="Ai G."/>
            <person name="Zhang G."/>
            <person name="Liu D."/>
            <person name="Liu X."/>
            <person name="Dong X."/>
        </authorList>
    </citation>
    <scope>NUCLEOTIDE SEQUENCE [LARGE SCALE GENOMIC DNA]</scope>
    <source>
        <strain evidence="3 4">6Ac</strain>
    </source>
</reference>
<sequence>MNPIDGKAEETKKMLIVGGTGGTGSWFARFFKGQGFLVSVWGPSGKVEVAERLGVSFASDLPAEVAASDVVLLSVPIQETAKVIEEIAPRMKPGSLLMDVTSLKRGPMEAMLRWAPQGVEVLGTHPMFGPTIPTLRGQTVILVPATGRCDFWLSPMEEIFREGGARVEILEAEEHDRIMAVVQALTHFAYISIGSTLRSLDFDVARSRRFMSPVYEIMIDFVGRILAQSPELYASIQENPEARRVREAYIHECERLSKLADEGDTSGFMEAMNSAADHFSGTEDALARSDRLISLWIDRREDGRR</sequence>
<protein>
    <submittedName>
        <fullName evidence="3">Prephenate dehydrogenase</fullName>
    </submittedName>
</protein>
<dbReference type="KEGG" id="mhi:Mhar_1623"/>
<dbReference type="GO" id="GO:0004665">
    <property type="term" value="F:prephenate dehydrogenase (NADP+) activity"/>
    <property type="evidence" value="ECO:0007669"/>
    <property type="project" value="InterPro"/>
</dbReference>
<proteinExistence type="predicted"/>
<dbReference type="InterPro" id="IPR050812">
    <property type="entry name" value="Preph/Arog_dehydrog"/>
</dbReference>
<organism evidence="3 4">
    <name type="scientific">Methanothrix harundinacea (strain 6Ac)</name>
    <name type="common">Methanosaeta harundinacea</name>
    <dbReference type="NCBI Taxonomy" id="1110509"/>
    <lineage>
        <taxon>Archaea</taxon>
        <taxon>Methanobacteriati</taxon>
        <taxon>Methanobacteriota</taxon>
        <taxon>Stenosarchaea group</taxon>
        <taxon>Methanomicrobia</taxon>
        <taxon>Methanotrichales</taxon>
        <taxon>Methanotrichaceae</taxon>
        <taxon>Methanothrix</taxon>
    </lineage>
</organism>
<keyword evidence="4" id="KW-1185">Reference proteome</keyword>
<dbReference type="Pfam" id="PF20463">
    <property type="entry name" value="PDH_C"/>
    <property type="match status" value="1"/>
</dbReference>
<accession>G7WPV2</accession>
<dbReference type="PANTHER" id="PTHR21363">
    <property type="entry name" value="PREPHENATE DEHYDROGENASE"/>
    <property type="match status" value="1"/>
</dbReference>
<dbReference type="InterPro" id="IPR036291">
    <property type="entry name" value="NAD(P)-bd_dom_sf"/>
</dbReference>
<evidence type="ECO:0000313" key="3">
    <source>
        <dbReference type="EMBL" id="AET64983.1"/>
    </source>
</evidence>
<dbReference type="Gene3D" id="1.10.3660.10">
    <property type="entry name" value="6-phosphogluconate dehydrogenase C-terminal like domain"/>
    <property type="match status" value="1"/>
</dbReference>
<evidence type="ECO:0000256" key="1">
    <source>
        <dbReference type="ARBA" id="ARBA00023002"/>
    </source>
</evidence>
<dbReference type="GeneID" id="12510792"/>
<dbReference type="InterPro" id="IPR008927">
    <property type="entry name" value="6-PGluconate_DH-like_C_sf"/>
</dbReference>
<dbReference type="PATRIC" id="fig|1110509.7.peg.1803"/>
<dbReference type="SUPFAM" id="SSF48179">
    <property type="entry name" value="6-phosphogluconate dehydrogenase C-terminal domain-like"/>
    <property type="match status" value="1"/>
</dbReference>
<dbReference type="SUPFAM" id="SSF51735">
    <property type="entry name" value="NAD(P)-binding Rossmann-fold domains"/>
    <property type="match status" value="1"/>
</dbReference>
<dbReference type="AlphaFoldDB" id="G7WPV2"/>
<feature type="domain" description="Prephenate/arogenate dehydrogenase" evidence="2">
    <location>
        <begin position="12"/>
        <end position="290"/>
    </location>
</feature>
<dbReference type="InterPro" id="IPR046825">
    <property type="entry name" value="PDH_C"/>
</dbReference>
<dbReference type="Proteomes" id="UP000005877">
    <property type="component" value="Chromosome"/>
</dbReference>
<dbReference type="RefSeq" id="WP_014587165.1">
    <property type="nucleotide sequence ID" value="NC_017527.1"/>
</dbReference>
<dbReference type="GO" id="GO:0008977">
    <property type="term" value="F:prephenate dehydrogenase (NAD+) activity"/>
    <property type="evidence" value="ECO:0007669"/>
    <property type="project" value="InterPro"/>
</dbReference>
<dbReference type="GO" id="GO:0070403">
    <property type="term" value="F:NAD+ binding"/>
    <property type="evidence" value="ECO:0007669"/>
    <property type="project" value="InterPro"/>
</dbReference>
<dbReference type="PROSITE" id="PS51176">
    <property type="entry name" value="PDH_ADH"/>
    <property type="match status" value="1"/>
</dbReference>
<dbReference type="EMBL" id="CP003117">
    <property type="protein sequence ID" value="AET64983.1"/>
    <property type="molecule type" value="Genomic_DNA"/>
</dbReference>
<dbReference type="Gene3D" id="3.40.50.720">
    <property type="entry name" value="NAD(P)-binding Rossmann-like Domain"/>
    <property type="match status" value="1"/>
</dbReference>
<dbReference type="InterPro" id="IPR046826">
    <property type="entry name" value="PDH_N"/>
</dbReference>